<comment type="similarity">
    <text evidence="2">Belongs to the glycosyl hydrolase 17 family.</text>
</comment>
<evidence type="ECO:0000256" key="8">
    <source>
        <dbReference type="ARBA" id="ARBA00023295"/>
    </source>
</evidence>
<keyword evidence="8" id="KW-0326">Glycosidase</keyword>
<organism evidence="10 11">
    <name type="scientific">Tuber magnatum</name>
    <name type="common">white Piedmont truffle</name>
    <dbReference type="NCBI Taxonomy" id="42249"/>
    <lineage>
        <taxon>Eukaryota</taxon>
        <taxon>Fungi</taxon>
        <taxon>Dikarya</taxon>
        <taxon>Ascomycota</taxon>
        <taxon>Pezizomycotina</taxon>
        <taxon>Pezizomycetes</taxon>
        <taxon>Pezizales</taxon>
        <taxon>Tuberaceae</taxon>
        <taxon>Tuber</taxon>
    </lineage>
</organism>
<protein>
    <submittedName>
        <fullName evidence="10">Glycoside Hydrolase Family 17 protein</fullName>
    </submittedName>
</protein>
<evidence type="ECO:0000256" key="1">
    <source>
        <dbReference type="ARBA" id="ARBA00004191"/>
    </source>
</evidence>
<dbReference type="PANTHER" id="PTHR16631">
    <property type="entry name" value="GLUCAN 1,3-BETA-GLUCOSIDASE"/>
    <property type="match status" value="1"/>
</dbReference>
<proteinExistence type="inferred from homology"/>
<dbReference type="GO" id="GO:0042973">
    <property type="term" value="F:glucan endo-1,3-beta-D-glucosidase activity"/>
    <property type="evidence" value="ECO:0007669"/>
    <property type="project" value="TreeGrafter"/>
</dbReference>
<evidence type="ECO:0000313" key="10">
    <source>
        <dbReference type="EMBL" id="PWW72117.1"/>
    </source>
</evidence>
<keyword evidence="4" id="KW-0964">Secreted</keyword>
<evidence type="ECO:0000256" key="3">
    <source>
        <dbReference type="ARBA" id="ARBA00022512"/>
    </source>
</evidence>
<name>A0A317SEF4_9PEZI</name>
<evidence type="ECO:0000313" key="11">
    <source>
        <dbReference type="Proteomes" id="UP000246991"/>
    </source>
</evidence>
<dbReference type="PANTHER" id="PTHR16631:SF14">
    <property type="entry name" value="FAMILY 17 GLUCOSIDASE SCW10-RELATED"/>
    <property type="match status" value="1"/>
</dbReference>
<evidence type="ECO:0000256" key="4">
    <source>
        <dbReference type="ARBA" id="ARBA00022525"/>
    </source>
</evidence>
<dbReference type="FunFam" id="3.20.20.80:FF:000111">
    <property type="entry name" value="Soluble cell wall protein"/>
    <property type="match status" value="1"/>
</dbReference>
<accession>A0A317SEF4</accession>
<dbReference type="STRING" id="42249.A0A317SEF4"/>
<sequence>MVCCGGYKYIGLTLGLITSIGGRHGRRFTAPDEVAGTVKSKGGIVYSPYNSDGTCKDEATFLSDTYKLRDFAFLRLYGVDCNQVTLGITVAKKYDFKLFLGIHDIANCEGEINKLTTMVGSDWGLVHTVAVGNEVVNSGQMDPANVVAKVNIARSLLKLAGYGGPVVAPDTFVAIMNNPDLCQASDYIAANCHAFFDGKVPASGAGDFLKTQSENVSKVCGGKEVLITETGWPYRGDPNGVAVPSADNQAAAISSIKSAMGPKVIYFTAFDDLWKKDNSATFNAEKYWGIQSLGF</sequence>
<keyword evidence="6 10" id="KW-0378">Hydrolase</keyword>
<keyword evidence="9" id="KW-0961">Cell wall biogenesis/degradation</keyword>
<keyword evidence="11" id="KW-1185">Reference proteome</keyword>
<reference evidence="10 11" key="1">
    <citation type="submission" date="2018-03" db="EMBL/GenBank/DDBJ databases">
        <title>Genomes of Pezizomycetes fungi and the evolution of truffles.</title>
        <authorList>
            <person name="Murat C."/>
            <person name="Payen T."/>
            <person name="Noel B."/>
            <person name="Kuo A."/>
            <person name="Martin F.M."/>
        </authorList>
    </citation>
    <scope>NUCLEOTIDE SEQUENCE [LARGE SCALE GENOMIC DNA]</scope>
    <source>
        <strain evidence="10">091103-1</strain>
    </source>
</reference>
<dbReference type="OrthoDB" id="941679at2759"/>
<dbReference type="GO" id="GO:0009986">
    <property type="term" value="C:cell surface"/>
    <property type="evidence" value="ECO:0007669"/>
    <property type="project" value="TreeGrafter"/>
</dbReference>
<dbReference type="GO" id="GO:0071555">
    <property type="term" value="P:cell wall organization"/>
    <property type="evidence" value="ECO:0007669"/>
    <property type="project" value="UniProtKB-KW"/>
</dbReference>
<dbReference type="InterPro" id="IPR050732">
    <property type="entry name" value="Beta-glucan_modifiers"/>
</dbReference>
<keyword evidence="7" id="KW-0325">Glycoprotein</keyword>
<dbReference type="Proteomes" id="UP000246991">
    <property type="component" value="Unassembled WGS sequence"/>
</dbReference>
<comment type="subcellular location">
    <subcellularLocation>
        <location evidence="1">Secreted</location>
        <location evidence="1">Cell wall</location>
    </subcellularLocation>
</comment>
<dbReference type="GO" id="GO:0005576">
    <property type="term" value="C:extracellular region"/>
    <property type="evidence" value="ECO:0007669"/>
    <property type="project" value="TreeGrafter"/>
</dbReference>
<dbReference type="AlphaFoldDB" id="A0A317SEF4"/>
<evidence type="ECO:0000256" key="6">
    <source>
        <dbReference type="ARBA" id="ARBA00022801"/>
    </source>
</evidence>
<keyword evidence="5" id="KW-0732">Signal</keyword>
<keyword evidence="3" id="KW-0134">Cell wall</keyword>
<evidence type="ECO:0000256" key="2">
    <source>
        <dbReference type="ARBA" id="ARBA00008773"/>
    </source>
</evidence>
<evidence type="ECO:0000256" key="9">
    <source>
        <dbReference type="ARBA" id="ARBA00023316"/>
    </source>
</evidence>
<comment type="caution">
    <text evidence="10">The sequence shown here is derived from an EMBL/GenBank/DDBJ whole genome shotgun (WGS) entry which is preliminary data.</text>
</comment>
<dbReference type="InterPro" id="IPR017853">
    <property type="entry name" value="GH"/>
</dbReference>
<dbReference type="GO" id="GO:0009277">
    <property type="term" value="C:fungal-type cell wall"/>
    <property type="evidence" value="ECO:0007669"/>
    <property type="project" value="UniProtKB-ARBA"/>
</dbReference>
<gene>
    <name evidence="10" type="ORF">C7212DRAFT_337606</name>
</gene>
<evidence type="ECO:0000256" key="5">
    <source>
        <dbReference type="ARBA" id="ARBA00022729"/>
    </source>
</evidence>
<dbReference type="EMBL" id="PYWC01000117">
    <property type="protein sequence ID" value="PWW72117.1"/>
    <property type="molecule type" value="Genomic_DNA"/>
</dbReference>
<evidence type="ECO:0000256" key="7">
    <source>
        <dbReference type="ARBA" id="ARBA00023180"/>
    </source>
</evidence>
<dbReference type="Gene3D" id="3.20.20.80">
    <property type="entry name" value="Glycosidases"/>
    <property type="match status" value="1"/>
</dbReference>
<dbReference type="SUPFAM" id="SSF51445">
    <property type="entry name" value="(Trans)glycosidases"/>
    <property type="match status" value="1"/>
</dbReference>